<dbReference type="GeneID" id="78341696"/>
<gene>
    <name evidence="2" type="ORF">A5CBH24_09790</name>
</gene>
<reference evidence="3" key="1">
    <citation type="submission" date="2019-06" db="EMBL/GenBank/DDBJ databases">
        <title>Alistipes onderdonkii subsp. vulgaris subsp. nov., Alistipes dispar sp. nov. and Alistipes communis sp. nov., isolated from human faeces, and creation of Alistipes onderdonkii subsp. onderdonkii subsp. nov.</title>
        <authorList>
            <person name="Sakamoto M."/>
            <person name="Ikeyama N."/>
            <person name="Ogata Y."/>
            <person name="Suda W."/>
            <person name="Iino T."/>
            <person name="Hattori M."/>
            <person name="Ohkuma M."/>
        </authorList>
    </citation>
    <scope>NUCLEOTIDE SEQUENCE [LARGE SCALE GENOMIC DNA]</scope>
    <source>
        <strain evidence="3">5CBH24</strain>
    </source>
</reference>
<evidence type="ECO:0008006" key="4">
    <source>
        <dbReference type="Google" id="ProtNLM"/>
    </source>
</evidence>
<dbReference type="RefSeq" id="WP_141412375.1">
    <property type="nucleotide sequence ID" value="NZ_AP019735.1"/>
</dbReference>
<proteinExistence type="predicted"/>
<dbReference type="PROSITE" id="PS51257">
    <property type="entry name" value="PROKAR_LIPOPROTEIN"/>
    <property type="match status" value="1"/>
</dbReference>
<sequence>MKYLFCVLLALSLAACGKETEDPGLSREEFLDLFPLHEHGEVYVEPFYVRFYYPGGNCLLFPTDILGESPAAPVQYMFLHLDGSDVPPAELIDRAYGVDCAAATTALSFLPDAAGGNYLVADFRYRYAAEQGTQIGERVGEWRIVWGVQRQYRYNGKLYPRVEFQ</sequence>
<name>A0A4Y1WU34_9BACT</name>
<keyword evidence="1" id="KW-0732">Signal</keyword>
<protein>
    <recommendedName>
        <fullName evidence="4">Lipoprotein</fullName>
    </recommendedName>
</protein>
<evidence type="ECO:0000256" key="1">
    <source>
        <dbReference type="SAM" id="SignalP"/>
    </source>
</evidence>
<evidence type="ECO:0000313" key="3">
    <source>
        <dbReference type="Proteomes" id="UP000318946"/>
    </source>
</evidence>
<dbReference type="EMBL" id="AP019735">
    <property type="protein sequence ID" value="BBL03666.1"/>
    <property type="molecule type" value="Genomic_DNA"/>
</dbReference>
<feature type="chain" id="PRO_5021244975" description="Lipoprotein" evidence="1">
    <location>
        <begin position="18"/>
        <end position="165"/>
    </location>
</feature>
<dbReference type="KEGG" id="acou:A5CBH24_09790"/>
<evidence type="ECO:0000313" key="2">
    <source>
        <dbReference type="EMBL" id="BBL03666.1"/>
    </source>
</evidence>
<keyword evidence="3" id="KW-1185">Reference proteome</keyword>
<feature type="signal peptide" evidence="1">
    <location>
        <begin position="1"/>
        <end position="17"/>
    </location>
</feature>
<organism evidence="2 3">
    <name type="scientific">Alistipes communis</name>
    <dbReference type="NCBI Taxonomy" id="2585118"/>
    <lineage>
        <taxon>Bacteria</taxon>
        <taxon>Pseudomonadati</taxon>
        <taxon>Bacteroidota</taxon>
        <taxon>Bacteroidia</taxon>
        <taxon>Bacteroidales</taxon>
        <taxon>Rikenellaceae</taxon>
        <taxon>Alistipes</taxon>
    </lineage>
</organism>
<dbReference type="AlphaFoldDB" id="A0A4Y1WU34"/>
<dbReference type="Proteomes" id="UP000318946">
    <property type="component" value="Chromosome"/>
</dbReference>
<accession>A0A4Y1WU34</accession>